<dbReference type="EMBL" id="JWZT01001683">
    <property type="protein sequence ID" value="KII71643.1"/>
    <property type="molecule type" value="Genomic_DNA"/>
</dbReference>
<keyword evidence="2" id="KW-1185">Reference proteome</keyword>
<accession>A0A0C2JQK1</accession>
<reference evidence="1 2" key="1">
    <citation type="journal article" date="2014" name="Genome Biol. Evol.">
        <title>The genome of the myxosporean Thelohanellus kitauei shows adaptations to nutrient acquisition within its fish host.</title>
        <authorList>
            <person name="Yang Y."/>
            <person name="Xiong J."/>
            <person name="Zhou Z."/>
            <person name="Huo F."/>
            <person name="Miao W."/>
            <person name="Ran C."/>
            <person name="Liu Y."/>
            <person name="Zhang J."/>
            <person name="Feng J."/>
            <person name="Wang M."/>
            <person name="Wang M."/>
            <person name="Wang L."/>
            <person name="Yao B."/>
        </authorList>
    </citation>
    <scope>NUCLEOTIDE SEQUENCE [LARGE SCALE GENOMIC DNA]</scope>
    <source>
        <strain evidence="1">Wuqing</strain>
    </source>
</reference>
<sequence>MTLESLLGAFEYRLDEFEKEKNNVALFTNPFLFPESKIYKLHENLQLEIFKLTYNSIFQSRILEQSVKPSHDHIVSFWQQLPAEQVQNMRSFAQKYLCRFGSTNR</sequence>
<evidence type="ECO:0000313" key="1">
    <source>
        <dbReference type="EMBL" id="KII71643.1"/>
    </source>
</evidence>
<name>A0A0C2JQK1_THEKT</name>
<organism evidence="1 2">
    <name type="scientific">Thelohanellus kitauei</name>
    <name type="common">Myxosporean</name>
    <dbReference type="NCBI Taxonomy" id="669202"/>
    <lineage>
        <taxon>Eukaryota</taxon>
        <taxon>Metazoa</taxon>
        <taxon>Cnidaria</taxon>
        <taxon>Myxozoa</taxon>
        <taxon>Myxosporea</taxon>
        <taxon>Bivalvulida</taxon>
        <taxon>Platysporina</taxon>
        <taxon>Myxobolidae</taxon>
        <taxon>Thelohanellus</taxon>
    </lineage>
</organism>
<evidence type="ECO:0000313" key="2">
    <source>
        <dbReference type="Proteomes" id="UP000031668"/>
    </source>
</evidence>
<proteinExistence type="predicted"/>
<comment type="caution">
    <text evidence="1">The sequence shown here is derived from an EMBL/GenBank/DDBJ whole genome shotgun (WGS) entry which is preliminary data.</text>
</comment>
<protein>
    <submittedName>
        <fullName evidence="1">Uncharacterized protein</fullName>
    </submittedName>
</protein>
<dbReference type="AlphaFoldDB" id="A0A0C2JQK1"/>
<gene>
    <name evidence="1" type="ORF">RF11_04985</name>
</gene>
<dbReference type="Proteomes" id="UP000031668">
    <property type="component" value="Unassembled WGS sequence"/>
</dbReference>